<name>A0A543NKV3_9ACTN</name>
<dbReference type="InterPro" id="IPR009078">
    <property type="entry name" value="Ferritin-like_SF"/>
</dbReference>
<accession>A0A543NKV3</accession>
<reference evidence="2 3" key="1">
    <citation type="submission" date="2019-06" db="EMBL/GenBank/DDBJ databases">
        <title>Sequencing the genomes of 1000 actinobacteria strains.</title>
        <authorList>
            <person name="Klenk H.-P."/>
        </authorList>
    </citation>
    <scope>NUCLEOTIDE SEQUENCE [LARGE SCALE GENOMIC DNA]</scope>
    <source>
        <strain evidence="2 3">DSM 45015</strain>
    </source>
</reference>
<evidence type="ECO:0008006" key="4">
    <source>
        <dbReference type="Google" id="ProtNLM"/>
    </source>
</evidence>
<dbReference type="CDD" id="cd00657">
    <property type="entry name" value="Ferritin_like"/>
    <property type="match status" value="1"/>
</dbReference>
<dbReference type="SUPFAM" id="SSF47240">
    <property type="entry name" value="Ferritin-like"/>
    <property type="match status" value="1"/>
</dbReference>
<dbReference type="Proteomes" id="UP000317422">
    <property type="component" value="Unassembled WGS sequence"/>
</dbReference>
<comment type="caution">
    <text evidence="2">The sequence shown here is derived from an EMBL/GenBank/DDBJ whole genome shotgun (WGS) entry which is preliminary data.</text>
</comment>
<protein>
    <recommendedName>
        <fullName evidence="4">Ferritin-like protein</fullName>
    </recommendedName>
</protein>
<dbReference type="OrthoDB" id="3536887at2"/>
<proteinExistence type="predicted"/>
<organism evidence="2 3">
    <name type="scientific">Haloactinospora alba</name>
    <dbReference type="NCBI Taxonomy" id="405555"/>
    <lineage>
        <taxon>Bacteria</taxon>
        <taxon>Bacillati</taxon>
        <taxon>Actinomycetota</taxon>
        <taxon>Actinomycetes</taxon>
        <taxon>Streptosporangiales</taxon>
        <taxon>Nocardiopsidaceae</taxon>
        <taxon>Haloactinospora</taxon>
    </lineage>
</organism>
<feature type="compositionally biased region" description="Basic and acidic residues" evidence="1">
    <location>
        <begin position="69"/>
        <end position="86"/>
    </location>
</feature>
<evidence type="ECO:0000313" key="2">
    <source>
        <dbReference type="EMBL" id="TQN32450.1"/>
    </source>
</evidence>
<keyword evidence="3" id="KW-1185">Reference proteome</keyword>
<dbReference type="EMBL" id="VFQC01000001">
    <property type="protein sequence ID" value="TQN32450.1"/>
    <property type="molecule type" value="Genomic_DNA"/>
</dbReference>
<gene>
    <name evidence="2" type="ORF">FHX37_2410</name>
</gene>
<evidence type="ECO:0000313" key="3">
    <source>
        <dbReference type="Proteomes" id="UP000317422"/>
    </source>
</evidence>
<dbReference type="AlphaFoldDB" id="A0A543NKV3"/>
<sequence length="152" mass="16353">MGVVVAALGGCQGQRWHPSEISPDEYVLRGAITTKNRLIDRYETLIADGTGPGDLLERLLTDHRRHLEALKGRMPDREHEPPDRAEPSPSPSPVPEGDDTDLSVAGIRAAEQSAAAARPREAQRVADPALSQLLVSIGASEAGHVRRLTEEG</sequence>
<feature type="region of interest" description="Disordered" evidence="1">
    <location>
        <begin position="69"/>
        <end position="102"/>
    </location>
</feature>
<evidence type="ECO:0000256" key="1">
    <source>
        <dbReference type="SAM" id="MobiDB-lite"/>
    </source>
</evidence>